<feature type="compositionally biased region" description="Basic residues" evidence="1">
    <location>
        <begin position="28"/>
        <end position="39"/>
    </location>
</feature>
<evidence type="ECO:0000313" key="2">
    <source>
        <dbReference type="EMBL" id="SUA20306.1"/>
    </source>
</evidence>
<proteinExistence type="predicted"/>
<accession>A0A378VTU3</accession>
<organism evidence="2">
    <name type="scientific">Neisseria gonorrhoeae</name>
    <dbReference type="NCBI Taxonomy" id="485"/>
    <lineage>
        <taxon>Bacteria</taxon>
        <taxon>Pseudomonadati</taxon>
        <taxon>Pseudomonadota</taxon>
        <taxon>Betaproteobacteria</taxon>
        <taxon>Neisseriales</taxon>
        <taxon>Neisseriaceae</taxon>
        <taxon>Neisseria</taxon>
    </lineage>
</organism>
<sequence>MGLKHFLEKIEPHFLPGGKHENGMPSMKLRRRFSIHPAR</sequence>
<name>A0A378VTU3_NEIGO</name>
<dbReference type="AlphaFoldDB" id="A0A378VTU3"/>
<gene>
    <name evidence="2" type="ORF">NCTC11421_00387</name>
</gene>
<protein>
    <submittedName>
        <fullName evidence="2">Na(+)-translocating NADH-quinone reductase subunit B</fullName>
    </submittedName>
</protein>
<reference evidence="2" key="1">
    <citation type="submission" date="2018-06" db="EMBL/GenBank/DDBJ databases">
        <authorList>
            <consortium name="Pathogen Informatics"/>
            <person name="Doyle S."/>
        </authorList>
    </citation>
    <scope>NUCLEOTIDE SEQUENCE [LARGE SCALE GENOMIC DNA]</scope>
    <source>
        <strain evidence="2">NCTC11421</strain>
    </source>
</reference>
<feature type="region of interest" description="Disordered" evidence="1">
    <location>
        <begin position="14"/>
        <end position="39"/>
    </location>
</feature>
<dbReference type="EMBL" id="UGRI01000001">
    <property type="protein sequence ID" value="SUA20306.1"/>
    <property type="molecule type" value="Genomic_DNA"/>
</dbReference>
<evidence type="ECO:0000256" key="1">
    <source>
        <dbReference type="SAM" id="MobiDB-lite"/>
    </source>
</evidence>